<name>A0AAV7LHW6_PLEWA</name>
<reference evidence="2" key="1">
    <citation type="journal article" date="2022" name="bioRxiv">
        <title>Sequencing and chromosome-scale assembly of the giantPleurodeles waltlgenome.</title>
        <authorList>
            <person name="Brown T."/>
            <person name="Elewa A."/>
            <person name="Iarovenko S."/>
            <person name="Subramanian E."/>
            <person name="Araus A.J."/>
            <person name="Petzold A."/>
            <person name="Susuki M."/>
            <person name="Suzuki K.-i.T."/>
            <person name="Hayashi T."/>
            <person name="Toyoda A."/>
            <person name="Oliveira C."/>
            <person name="Osipova E."/>
            <person name="Leigh N.D."/>
            <person name="Simon A."/>
            <person name="Yun M.H."/>
        </authorList>
    </citation>
    <scope>NUCLEOTIDE SEQUENCE</scope>
    <source>
        <strain evidence="2">20211129_DDA</strain>
        <tissue evidence="2">Liver</tissue>
    </source>
</reference>
<evidence type="ECO:0000313" key="3">
    <source>
        <dbReference type="Proteomes" id="UP001066276"/>
    </source>
</evidence>
<evidence type="ECO:0000313" key="2">
    <source>
        <dbReference type="EMBL" id="KAJ1087005.1"/>
    </source>
</evidence>
<dbReference type="Proteomes" id="UP001066276">
    <property type="component" value="Chromosome 11"/>
</dbReference>
<organism evidence="2 3">
    <name type="scientific">Pleurodeles waltl</name>
    <name type="common">Iberian ribbed newt</name>
    <dbReference type="NCBI Taxonomy" id="8319"/>
    <lineage>
        <taxon>Eukaryota</taxon>
        <taxon>Metazoa</taxon>
        <taxon>Chordata</taxon>
        <taxon>Craniata</taxon>
        <taxon>Vertebrata</taxon>
        <taxon>Euteleostomi</taxon>
        <taxon>Amphibia</taxon>
        <taxon>Batrachia</taxon>
        <taxon>Caudata</taxon>
        <taxon>Salamandroidea</taxon>
        <taxon>Salamandridae</taxon>
        <taxon>Pleurodelinae</taxon>
        <taxon>Pleurodeles</taxon>
    </lineage>
</organism>
<feature type="compositionally biased region" description="Basic and acidic residues" evidence="1">
    <location>
        <begin position="18"/>
        <end position="30"/>
    </location>
</feature>
<gene>
    <name evidence="2" type="ORF">NDU88_000200</name>
</gene>
<proteinExistence type="predicted"/>
<comment type="caution">
    <text evidence="2">The sequence shown here is derived from an EMBL/GenBank/DDBJ whole genome shotgun (WGS) entry which is preliminary data.</text>
</comment>
<protein>
    <submittedName>
        <fullName evidence="2">Uncharacterized protein</fullName>
    </submittedName>
</protein>
<accession>A0AAV7LHW6</accession>
<sequence length="72" mass="7567">MTRGGAAGRVGRIRCGVRHNEEQLQDEMRSRGGRTPQRPRASPASVSGPRRSAPGTDLPPPSSGHTAPRSPG</sequence>
<dbReference type="AlphaFoldDB" id="A0AAV7LHW6"/>
<evidence type="ECO:0000256" key="1">
    <source>
        <dbReference type="SAM" id="MobiDB-lite"/>
    </source>
</evidence>
<keyword evidence="3" id="KW-1185">Reference proteome</keyword>
<dbReference type="EMBL" id="JANPWB010000015">
    <property type="protein sequence ID" value="KAJ1087005.1"/>
    <property type="molecule type" value="Genomic_DNA"/>
</dbReference>
<feature type="region of interest" description="Disordered" evidence="1">
    <location>
        <begin position="1"/>
        <end position="72"/>
    </location>
</feature>